<keyword evidence="2 3" id="KW-0663">Pyridoxal phosphate</keyword>
<evidence type="ECO:0000256" key="4">
    <source>
        <dbReference type="RuleBase" id="RU003737"/>
    </source>
</evidence>
<dbReference type="PRINTS" id="PR01179">
    <property type="entry name" value="ODADCRBXLASE"/>
</dbReference>
<protein>
    <recommendedName>
        <fullName evidence="9">Diaminopimelate decarboxylase</fullName>
    </recommendedName>
</protein>
<dbReference type="GO" id="GO:0009089">
    <property type="term" value="P:lysine biosynthetic process via diaminopimelate"/>
    <property type="evidence" value="ECO:0007669"/>
    <property type="project" value="TreeGrafter"/>
</dbReference>
<proteinExistence type="inferred from homology"/>
<evidence type="ECO:0000313" key="8">
    <source>
        <dbReference type="Proteomes" id="UP000657006"/>
    </source>
</evidence>
<dbReference type="InterPro" id="IPR029066">
    <property type="entry name" value="PLP-binding_barrel"/>
</dbReference>
<name>A0A926I166_9FIRM</name>
<dbReference type="SUPFAM" id="SSF50621">
    <property type="entry name" value="Alanine racemase C-terminal domain-like"/>
    <property type="match status" value="1"/>
</dbReference>
<gene>
    <name evidence="7" type="ORF">H8730_05330</name>
</gene>
<dbReference type="AlphaFoldDB" id="A0A926I166"/>
<evidence type="ECO:0000256" key="1">
    <source>
        <dbReference type="ARBA" id="ARBA00001933"/>
    </source>
</evidence>
<evidence type="ECO:0000259" key="5">
    <source>
        <dbReference type="Pfam" id="PF00278"/>
    </source>
</evidence>
<sequence length="390" mass="43675">MLNNSTIAGCLEAMEPPLYIYDGDSIAQRIARVQKAFPKFSLLYSVKANPYDKILNIMREAGVGIDAASGNEVLLAKGLGFRSEDIYYSSPGKTRRDILSAMEAGTLIADSIHELDMLNAIAEEQNRALSVGMRLNLPNPHILKSKKEIMGGHASKFGIDPQTYEKNRERFHEYKHLRIQGIHVYFGSQILEEEILFNNFNTIATYALEMAKDLPLTFVNFGGGFGIPYAEEERDLALESVAERIHSLPAIQELLSRGVRCNLELGRYFVGDCGLFVAEVVDKKESFGETYVILNAGMNSFFRPMFTHDYHAIRQMTVRNETEQITVVGNLCTPIDEYYKGITLPAVEIGDILAFENAGAYGYSMSLLDFISHDRPSQIMLIGGEQVEFH</sequence>
<reference evidence="7" key="1">
    <citation type="submission" date="2020-08" db="EMBL/GenBank/DDBJ databases">
        <title>Genome public.</title>
        <authorList>
            <person name="Liu C."/>
            <person name="Sun Q."/>
        </authorList>
    </citation>
    <scope>NUCLEOTIDE SEQUENCE</scope>
    <source>
        <strain evidence="7">NSJ-32</strain>
    </source>
</reference>
<dbReference type="RefSeq" id="WP_177713994.1">
    <property type="nucleotide sequence ID" value="NZ_JACRSQ010000005.1"/>
</dbReference>
<dbReference type="Pfam" id="PF02784">
    <property type="entry name" value="Orn_Arg_deC_N"/>
    <property type="match status" value="1"/>
</dbReference>
<dbReference type="PRINTS" id="PR01182">
    <property type="entry name" value="ORNDCRBXLASE"/>
</dbReference>
<dbReference type="Gene3D" id="2.40.37.10">
    <property type="entry name" value="Lyase, Ornithine Decarboxylase, Chain A, domain 1"/>
    <property type="match status" value="1"/>
</dbReference>
<dbReference type="InterPro" id="IPR022644">
    <property type="entry name" value="De-COase2_N"/>
</dbReference>
<feature type="domain" description="Orn/DAP/Arg decarboxylase 2 N-terminal" evidence="6">
    <location>
        <begin position="24"/>
        <end position="271"/>
    </location>
</feature>
<evidence type="ECO:0000313" key="7">
    <source>
        <dbReference type="EMBL" id="MBC8542960.1"/>
    </source>
</evidence>
<dbReference type="Gene3D" id="3.20.20.10">
    <property type="entry name" value="Alanine racemase"/>
    <property type="match status" value="1"/>
</dbReference>
<dbReference type="GO" id="GO:0008836">
    <property type="term" value="F:diaminopimelate decarboxylase activity"/>
    <property type="evidence" value="ECO:0007669"/>
    <property type="project" value="TreeGrafter"/>
</dbReference>
<organism evidence="7 8">
    <name type="scientific">Bianquea renquensis</name>
    <dbReference type="NCBI Taxonomy" id="2763661"/>
    <lineage>
        <taxon>Bacteria</taxon>
        <taxon>Bacillati</taxon>
        <taxon>Bacillota</taxon>
        <taxon>Clostridia</taxon>
        <taxon>Eubacteriales</taxon>
        <taxon>Bianqueaceae</taxon>
        <taxon>Bianquea</taxon>
    </lineage>
</organism>
<feature type="active site" description="Proton donor" evidence="3">
    <location>
        <position position="332"/>
    </location>
</feature>
<dbReference type="GO" id="GO:0006596">
    <property type="term" value="P:polyamine biosynthetic process"/>
    <property type="evidence" value="ECO:0007669"/>
    <property type="project" value="InterPro"/>
</dbReference>
<dbReference type="InterPro" id="IPR002433">
    <property type="entry name" value="Orn_de-COase"/>
</dbReference>
<keyword evidence="8" id="KW-1185">Reference proteome</keyword>
<dbReference type="PANTHER" id="PTHR43727:SF2">
    <property type="entry name" value="GROUP IV DECARBOXYLASE"/>
    <property type="match status" value="1"/>
</dbReference>
<comment type="similarity">
    <text evidence="4">Belongs to the Orn/Lys/Arg decarboxylase class-II family.</text>
</comment>
<evidence type="ECO:0008006" key="9">
    <source>
        <dbReference type="Google" id="ProtNLM"/>
    </source>
</evidence>
<evidence type="ECO:0000256" key="2">
    <source>
        <dbReference type="ARBA" id="ARBA00022898"/>
    </source>
</evidence>
<dbReference type="SUPFAM" id="SSF51419">
    <property type="entry name" value="PLP-binding barrel"/>
    <property type="match status" value="1"/>
</dbReference>
<accession>A0A926I166</accession>
<feature type="domain" description="Orn/DAP/Arg decarboxylase 2 C-terminal" evidence="5">
    <location>
        <begin position="19"/>
        <end position="359"/>
    </location>
</feature>
<comment type="caution">
    <text evidence="7">The sequence shown here is derived from an EMBL/GenBank/DDBJ whole genome shotgun (WGS) entry which is preliminary data.</text>
</comment>
<dbReference type="InterPro" id="IPR022643">
    <property type="entry name" value="De-COase2_C"/>
</dbReference>
<dbReference type="Proteomes" id="UP000657006">
    <property type="component" value="Unassembled WGS sequence"/>
</dbReference>
<dbReference type="InterPro" id="IPR000183">
    <property type="entry name" value="Orn/DAP/Arg_de-COase"/>
</dbReference>
<evidence type="ECO:0000256" key="3">
    <source>
        <dbReference type="PIRSR" id="PIRSR600183-50"/>
    </source>
</evidence>
<evidence type="ECO:0000259" key="6">
    <source>
        <dbReference type="Pfam" id="PF02784"/>
    </source>
</evidence>
<dbReference type="Pfam" id="PF00278">
    <property type="entry name" value="Orn_DAP_Arg_deC"/>
    <property type="match status" value="1"/>
</dbReference>
<feature type="modified residue" description="N6-(pyridoxal phosphate)lysine" evidence="3">
    <location>
        <position position="47"/>
    </location>
</feature>
<dbReference type="EMBL" id="JACRSQ010000005">
    <property type="protein sequence ID" value="MBC8542960.1"/>
    <property type="molecule type" value="Genomic_DNA"/>
</dbReference>
<comment type="cofactor">
    <cofactor evidence="1 3">
        <name>pyridoxal 5'-phosphate</name>
        <dbReference type="ChEBI" id="CHEBI:597326"/>
    </cofactor>
</comment>
<dbReference type="PANTHER" id="PTHR43727">
    <property type="entry name" value="DIAMINOPIMELATE DECARBOXYLASE"/>
    <property type="match status" value="1"/>
</dbReference>
<dbReference type="InterPro" id="IPR009006">
    <property type="entry name" value="Ala_racemase/Decarboxylase_C"/>
</dbReference>